<dbReference type="SMART" id="SM00530">
    <property type="entry name" value="HTH_XRE"/>
    <property type="match status" value="1"/>
</dbReference>
<evidence type="ECO:0000313" key="3">
    <source>
        <dbReference type="Proteomes" id="UP000095255"/>
    </source>
</evidence>
<proteinExistence type="predicted"/>
<accession>A0A1E5L8V7</accession>
<sequence>MNYFGPKLRLIRMQKGIGLNQLANKLDISSGYLSNLERGKTDTIPLTLLNRLEQELSLSVSELIGGRHDNHAQGQPFDEYDYRLKICFNELAELQKKDIGFADYLITIVEKGLELSKKQ</sequence>
<dbReference type="STRING" id="1390249.BHU72_09980"/>
<dbReference type="OrthoDB" id="2615321at2"/>
<dbReference type="RefSeq" id="WP_069700947.1">
    <property type="nucleotide sequence ID" value="NZ_MJAT01000002.1"/>
</dbReference>
<dbReference type="GO" id="GO:0003677">
    <property type="term" value="F:DNA binding"/>
    <property type="evidence" value="ECO:0007669"/>
    <property type="project" value="InterPro"/>
</dbReference>
<dbReference type="CDD" id="cd00093">
    <property type="entry name" value="HTH_XRE"/>
    <property type="match status" value="1"/>
</dbReference>
<dbReference type="Proteomes" id="UP000095255">
    <property type="component" value="Unassembled WGS sequence"/>
</dbReference>
<name>A0A1E5L8V7_9FIRM</name>
<gene>
    <name evidence="2" type="ORF">BHU72_09980</name>
</gene>
<feature type="domain" description="HTH cro/C1-type" evidence="1">
    <location>
        <begin position="8"/>
        <end position="63"/>
    </location>
</feature>
<keyword evidence="3" id="KW-1185">Reference proteome</keyword>
<organism evidence="2 3">
    <name type="scientific">Desulfuribacillus stibiiarsenatis</name>
    <dbReference type="NCBI Taxonomy" id="1390249"/>
    <lineage>
        <taxon>Bacteria</taxon>
        <taxon>Bacillati</taxon>
        <taxon>Bacillota</taxon>
        <taxon>Desulfuribacillia</taxon>
        <taxon>Desulfuribacillales</taxon>
        <taxon>Desulfuribacillaceae</taxon>
        <taxon>Desulfuribacillus</taxon>
    </lineage>
</organism>
<dbReference type="AlphaFoldDB" id="A0A1E5L8V7"/>
<dbReference type="PROSITE" id="PS50943">
    <property type="entry name" value="HTH_CROC1"/>
    <property type="match status" value="1"/>
</dbReference>
<dbReference type="Gene3D" id="1.10.260.40">
    <property type="entry name" value="lambda repressor-like DNA-binding domains"/>
    <property type="match status" value="1"/>
</dbReference>
<evidence type="ECO:0000259" key="1">
    <source>
        <dbReference type="PROSITE" id="PS50943"/>
    </source>
</evidence>
<dbReference type="SUPFAM" id="SSF47413">
    <property type="entry name" value="lambda repressor-like DNA-binding domains"/>
    <property type="match status" value="1"/>
</dbReference>
<comment type="caution">
    <text evidence="2">The sequence shown here is derived from an EMBL/GenBank/DDBJ whole genome shotgun (WGS) entry which is preliminary data.</text>
</comment>
<evidence type="ECO:0000313" key="2">
    <source>
        <dbReference type="EMBL" id="OEH86580.1"/>
    </source>
</evidence>
<protein>
    <recommendedName>
        <fullName evidence="1">HTH cro/C1-type domain-containing protein</fullName>
    </recommendedName>
</protein>
<dbReference type="InterPro" id="IPR010982">
    <property type="entry name" value="Lambda_DNA-bd_dom_sf"/>
</dbReference>
<dbReference type="Pfam" id="PF01381">
    <property type="entry name" value="HTH_3"/>
    <property type="match status" value="1"/>
</dbReference>
<reference evidence="2 3" key="1">
    <citation type="submission" date="2016-09" db="EMBL/GenBank/DDBJ databases">
        <title>Desulfuribacillus arsenicus sp. nov., an obligately anaerobic, dissimilatory arsenic- and antimonate-reducing bacterium isolated from anoxic sediments.</title>
        <authorList>
            <person name="Abin C.A."/>
            <person name="Hollibaugh J.T."/>
        </authorList>
    </citation>
    <scope>NUCLEOTIDE SEQUENCE [LARGE SCALE GENOMIC DNA]</scope>
    <source>
        <strain evidence="2 3">MLFW-2</strain>
    </source>
</reference>
<dbReference type="InterPro" id="IPR001387">
    <property type="entry name" value="Cro/C1-type_HTH"/>
</dbReference>
<dbReference type="EMBL" id="MJAT01000002">
    <property type="protein sequence ID" value="OEH86580.1"/>
    <property type="molecule type" value="Genomic_DNA"/>
</dbReference>